<dbReference type="GO" id="GO:0000775">
    <property type="term" value="C:chromosome, centromeric region"/>
    <property type="evidence" value="ECO:0007669"/>
    <property type="project" value="TreeGrafter"/>
</dbReference>
<dbReference type="AlphaFoldDB" id="A0A7J6XDA5"/>
<keyword evidence="4" id="KW-1185">Reference proteome</keyword>
<dbReference type="Proteomes" id="UP000554482">
    <property type="component" value="Unassembled WGS sequence"/>
</dbReference>
<dbReference type="InterPro" id="IPR019128">
    <property type="entry name" value="Dcc1"/>
</dbReference>
<dbReference type="OrthoDB" id="5199543at2759"/>
<gene>
    <name evidence="3" type="ORF">FRX31_004067</name>
</gene>
<dbReference type="GO" id="GO:0034088">
    <property type="term" value="P:maintenance of mitotic sister chromatid cohesion"/>
    <property type="evidence" value="ECO:0007669"/>
    <property type="project" value="TreeGrafter"/>
</dbReference>
<evidence type="ECO:0000256" key="2">
    <source>
        <dbReference type="ARBA" id="ARBA00022705"/>
    </source>
</evidence>
<comment type="caution">
    <text evidence="3">The sequence shown here is derived from an EMBL/GenBank/DDBJ whole genome shotgun (WGS) entry which is preliminary data.</text>
</comment>
<dbReference type="Pfam" id="PF09724">
    <property type="entry name" value="Dcc1"/>
    <property type="match status" value="1"/>
</dbReference>
<sequence>MESSRERGGAEAVLNLKPNSSVSIAYHTLFGPHDDLLLLEIDDKLLPHVLNNRVYSTTYALKFVGTSNSVFLIPPLDCSFLNGNDVEDGKEGEKVVASVIKVAPGVMELVEVAPKLDKLKWLLSENPYKGDEEDSMEELSEIGENWNSGLYRWEDLVDRVQASDGELREGLRAFNAVEICGYWRIVDEMYMGMVLSMVLHNSVLCGWSLGILNEDEVVGVLESDGFPREIARHCLEMYGNKVKDKKGGGYLWKLDEKRCVYILPEVF</sequence>
<dbReference type="EMBL" id="JABWDY010002857">
    <property type="protein sequence ID" value="KAF5206342.1"/>
    <property type="molecule type" value="Genomic_DNA"/>
</dbReference>
<dbReference type="PANTHER" id="PTHR13395">
    <property type="entry name" value="SISTER CHROMATID COHESION PROTEIN DCC1-RELATED"/>
    <property type="match status" value="1"/>
</dbReference>
<name>A0A7J6XDA5_THATH</name>
<reference evidence="3 4" key="1">
    <citation type="submission" date="2020-06" db="EMBL/GenBank/DDBJ databases">
        <title>Transcriptomic and genomic resources for Thalictrum thalictroides and T. hernandezii: Facilitating candidate gene discovery in an emerging model plant lineage.</title>
        <authorList>
            <person name="Arias T."/>
            <person name="Riano-Pachon D.M."/>
            <person name="Di Stilio V.S."/>
        </authorList>
    </citation>
    <scope>NUCLEOTIDE SEQUENCE [LARGE SCALE GENOMIC DNA]</scope>
    <source>
        <strain evidence="4">cv. WT478/WT964</strain>
        <tissue evidence="3">Leaves</tissue>
    </source>
</reference>
<proteinExistence type="inferred from homology"/>
<dbReference type="GO" id="GO:0031390">
    <property type="term" value="C:Ctf18 RFC-like complex"/>
    <property type="evidence" value="ECO:0007669"/>
    <property type="project" value="InterPro"/>
</dbReference>
<evidence type="ECO:0000256" key="1">
    <source>
        <dbReference type="ARBA" id="ARBA00007017"/>
    </source>
</evidence>
<keyword evidence="2" id="KW-0235">DNA replication</keyword>
<protein>
    <submittedName>
        <fullName evidence="3">Zinc ion binding protein</fullName>
    </submittedName>
</protein>
<accession>A0A7J6XDA5</accession>
<evidence type="ECO:0000313" key="4">
    <source>
        <dbReference type="Proteomes" id="UP000554482"/>
    </source>
</evidence>
<dbReference type="GO" id="GO:0006260">
    <property type="term" value="P:DNA replication"/>
    <property type="evidence" value="ECO:0007669"/>
    <property type="project" value="UniProtKB-KW"/>
</dbReference>
<dbReference type="PANTHER" id="PTHR13395:SF6">
    <property type="entry name" value="SISTER CHROMATID COHESION PROTEIN DCC1"/>
    <property type="match status" value="1"/>
</dbReference>
<comment type="similarity">
    <text evidence="1">Belongs to the DCC1 family.</text>
</comment>
<dbReference type="GO" id="GO:0000785">
    <property type="term" value="C:chromatin"/>
    <property type="evidence" value="ECO:0007669"/>
    <property type="project" value="TreeGrafter"/>
</dbReference>
<evidence type="ECO:0000313" key="3">
    <source>
        <dbReference type="EMBL" id="KAF5206342.1"/>
    </source>
</evidence>
<organism evidence="3 4">
    <name type="scientific">Thalictrum thalictroides</name>
    <name type="common">Rue-anemone</name>
    <name type="synonym">Anemone thalictroides</name>
    <dbReference type="NCBI Taxonomy" id="46969"/>
    <lineage>
        <taxon>Eukaryota</taxon>
        <taxon>Viridiplantae</taxon>
        <taxon>Streptophyta</taxon>
        <taxon>Embryophyta</taxon>
        <taxon>Tracheophyta</taxon>
        <taxon>Spermatophyta</taxon>
        <taxon>Magnoliopsida</taxon>
        <taxon>Ranunculales</taxon>
        <taxon>Ranunculaceae</taxon>
        <taxon>Thalictroideae</taxon>
        <taxon>Thalictrum</taxon>
    </lineage>
</organism>